<comment type="subunit">
    <text evidence="2">Component of the large ribosomal subunit.</text>
</comment>
<proteinExistence type="inferred from homology"/>
<dbReference type="Gene3D" id="1.10.10.1760">
    <property type="entry name" value="60S ribosomal protein L36"/>
    <property type="match status" value="1"/>
</dbReference>
<dbReference type="PANTHER" id="PTHR10114">
    <property type="entry name" value="60S RIBOSOMAL PROTEIN L36"/>
    <property type="match status" value="1"/>
</dbReference>
<dbReference type="OrthoDB" id="9616667at2759"/>
<evidence type="ECO:0000256" key="5">
    <source>
        <dbReference type="RuleBase" id="RU000665"/>
    </source>
</evidence>
<evidence type="ECO:0000256" key="4">
    <source>
        <dbReference type="ARBA" id="ARBA00023274"/>
    </source>
</evidence>
<dbReference type="InterPro" id="IPR000509">
    <property type="entry name" value="Ribosomal_eL36"/>
</dbReference>
<dbReference type="GO" id="GO:1990904">
    <property type="term" value="C:ribonucleoprotein complex"/>
    <property type="evidence" value="ECO:0007669"/>
    <property type="project" value="UniProtKB-KW"/>
</dbReference>
<evidence type="ECO:0000256" key="2">
    <source>
        <dbReference type="ARBA" id="ARBA00011133"/>
    </source>
</evidence>
<evidence type="ECO:0000313" key="8">
    <source>
        <dbReference type="Proteomes" id="UP000479190"/>
    </source>
</evidence>
<keyword evidence="3 5" id="KW-0689">Ribosomal protein</keyword>
<dbReference type="GO" id="GO:0006412">
    <property type="term" value="P:translation"/>
    <property type="evidence" value="ECO:0007669"/>
    <property type="project" value="InterPro"/>
</dbReference>
<evidence type="ECO:0000256" key="6">
    <source>
        <dbReference type="SAM" id="MobiDB-lite"/>
    </source>
</evidence>
<accession>A0A6H5IUX7</accession>
<reference evidence="7 8" key="1">
    <citation type="submission" date="2020-02" db="EMBL/GenBank/DDBJ databases">
        <authorList>
            <person name="Ferguson B K."/>
        </authorList>
    </citation>
    <scope>NUCLEOTIDE SEQUENCE [LARGE SCALE GENOMIC DNA]</scope>
</reference>
<protein>
    <recommendedName>
        <fullName evidence="5">60S ribosomal protein L36</fullName>
    </recommendedName>
</protein>
<evidence type="ECO:0000256" key="1">
    <source>
        <dbReference type="ARBA" id="ARBA00006509"/>
    </source>
</evidence>
<feature type="compositionally biased region" description="Polar residues" evidence="6">
    <location>
        <begin position="167"/>
        <end position="183"/>
    </location>
</feature>
<comment type="similarity">
    <text evidence="1 5">Belongs to the eukaryotic ribosomal protein eL36 family.</text>
</comment>
<dbReference type="EMBL" id="CADCXV010001163">
    <property type="protein sequence ID" value="CAB0042169.1"/>
    <property type="molecule type" value="Genomic_DNA"/>
</dbReference>
<dbReference type="AlphaFoldDB" id="A0A6H5IUX7"/>
<organism evidence="7 8">
    <name type="scientific">Trichogramma brassicae</name>
    <dbReference type="NCBI Taxonomy" id="86971"/>
    <lineage>
        <taxon>Eukaryota</taxon>
        <taxon>Metazoa</taxon>
        <taxon>Ecdysozoa</taxon>
        <taxon>Arthropoda</taxon>
        <taxon>Hexapoda</taxon>
        <taxon>Insecta</taxon>
        <taxon>Pterygota</taxon>
        <taxon>Neoptera</taxon>
        <taxon>Endopterygota</taxon>
        <taxon>Hymenoptera</taxon>
        <taxon>Apocrita</taxon>
        <taxon>Proctotrupomorpha</taxon>
        <taxon>Chalcidoidea</taxon>
        <taxon>Trichogrammatidae</taxon>
        <taxon>Trichogramma</taxon>
    </lineage>
</organism>
<sequence length="193" mass="21848">MAPRIELAIGLNKGHKTTKIRVAKNLSEKDKTVMLRPARLKGRQTKHSRFVRDLIREISGHSPYEKRALELLKVSKDKRTLKFLKTRLEENQVARIKTRVAVCQSELDEFSKYVNGLEIQESTRSAPSSKKRRCGAPTRGGRLERLLRSERQAVRDVPPDNFVAASAGSNTSSRSMARSTSHRGASWLNEIPM</sequence>
<dbReference type="PROSITE" id="PS01190">
    <property type="entry name" value="RIBOSOMAL_L36E"/>
    <property type="match status" value="1"/>
</dbReference>
<feature type="region of interest" description="Disordered" evidence="6">
    <location>
        <begin position="154"/>
        <end position="193"/>
    </location>
</feature>
<dbReference type="GO" id="GO:0005840">
    <property type="term" value="C:ribosome"/>
    <property type="evidence" value="ECO:0007669"/>
    <property type="project" value="UniProtKB-KW"/>
</dbReference>
<dbReference type="InterPro" id="IPR038097">
    <property type="entry name" value="Ribosomal_eL36_sf"/>
</dbReference>
<dbReference type="Pfam" id="PF01158">
    <property type="entry name" value="Ribosomal_L36e"/>
    <property type="match status" value="1"/>
</dbReference>
<dbReference type="GO" id="GO:0003735">
    <property type="term" value="F:structural constituent of ribosome"/>
    <property type="evidence" value="ECO:0007669"/>
    <property type="project" value="InterPro"/>
</dbReference>
<gene>
    <name evidence="7" type="ORF">TBRA_LOCUS13801</name>
</gene>
<name>A0A6H5IUX7_9HYME</name>
<evidence type="ECO:0000256" key="3">
    <source>
        <dbReference type="ARBA" id="ARBA00022980"/>
    </source>
</evidence>
<evidence type="ECO:0000313" key="7">
    <source>
        <dbReference type="EMBL" id="CAB0042169.1"/>
    </source>
</evidence>
<keyword evidence="4 5" id="KW-0687">Ribonucleoprotein</keyword>
<dbReference type="Proteomes" id="UP000479190">
    <property type="component" value="Unassembled WGS sequence"/>
</dbReference>
<keyword evidence="8" id="KW-1185">Reference proteome</keyword>